<dbReference type="NCBIfam" id="TIGR01901">
    <property type="entry name" value="adhes_NPXG"/>
    <property type="match status" value="1"/>
</dbReference>
<dbReference type="InterPro" id="IPR011050">
    <property type="entry name" value="Pectin_lyase_fold/virulence"/>
</dbReference>
<dbReference type="InterPro" id="IPR008638">
    <property type="entry name" value="FhaB/CdiA-like_TPS"/>
</dbReference>
<dbReference type="PANTHER" id="PTHR12338:SF5">
    <property type="entry name" value="ANTIGEN 43-RELATED"/>
    <property type="match status" value="1"/>
</dbReference>
<feature type="compositionally biased region" description="Pro residues" evidence="1">
    <location>
        <begin position="507"/>
        <end position="526"/>
    </location>
</feature>
<dbReference type="InterPro" id="IPR012334">
    <property type="entry name" value="Pectin_lyas_fold"/>
</dbReference>
<sequence length="526" mass="53765">MPQGEVVRQGHVDVTRDEREVHIVQVSERAIIDWRSFDIGAQASVHVLQPTTEMVLLNRVTGRTTSELAGGLYAGGHVYLINPNGIRIAPGGSVDAASFVASTLDIGDRDFENGVLRFGSAERGAMGTIVHDGRIGIDPGGFVALLGFRIEQRGEIHAPLSQVGLGAGTSAALAPGRDDFLTMAQAAGMRPVDVEADGTAGSVAPPAIVMAGDIEARGGQVQLNAPIATRTQHATDAAMAISGTIRAPRHGRRSGTIRLDGIGGVVRLSGLLEASNNGSDVAMLPGGTVSVHGSRVVVERMGINVSGAAGGGRVVLSTGARERPTGGSPAAEAAGEPSILIDGPALINANATQRGHGGDIGVLADGPVVILGRMQASSVVRSMVTDASAPDGASLPYCQRISFHAGRALSPLELPRAHPLAMPVARPAARLFARQGMPAGASVPAASLPDSTPNSTPNSPLPYSFASRLASPLRIPEAGPHAAAAAAFPEERVPRLVWSPDSSQGPSPDPSSGPSPEPGPGMAPWR</sequence>
<reference evidence="3" key="1">
    <citation type="submission" date="2022-11" db="EMBL/GenBank/DDBJ databases">
        <title>Robbsia betulipollinis sp. nov., isolated from pollen of birch (Betula pendula).</title>
        <authorList>
            <person name="Shi H."/>
            <person name="Ambika Manirajan B."/>
            <person name="Ratering S."/>
            <person name="Geissler-Plaum R."/>
            <person name="Schnell S."/>
        </authorList>
    </citation>
    <scope>NUCLEOTIDE SEQUENCE</scope>
    <source>
        <strain evidence="3">Bb-Pol-6</strain>
    </source>
</reference>
<feature type="domain" description="Filamentous haemagglutinin FhaB/tRNA nuclease CdiA-like TPS" evidence="2">
    <location>
        <begin position="4"/>
        <end position="110"/>
    </location>
</feature>
<evidence type="ECO:0000256" key="1">
    <source>
        <dbReference type="SAM" id="MobiDB-lite"/>
    </source>
</evidence>
<feature type="region of interest" description="Disordered" evidence="1">
    <location>
        <begin position="440"/>
        <end position="463"/>
    </location>
</feature>
<accession>A0ABT3ZHI3</accession>
<dbReference type="PANTHER" id="PTHR12338">
    <property type="entry name" value="AUTOTRANSPORTER"/>
    <property type="match status" value="1"/>
</dbReference>
<dbReference type="EMBL" id="JAPMXC010000001">
    <property type="protein sequence ID" value="MCY0385984.1"/>
    <property type="molecule type" value="Genomic_DNA"/>
</dbReference>
<evidence type="ECO:0000313" key="4">
    <source>
        <dbReference type="Proteomes" id="UP001082899"/>
    </source>
</evidence>
<feature type="compositionally biased region" description="Low complexity" evidence="1">
    <location>
        <begin position="447"/>
        <end position="463"/>
    </location>
</feature>
<gene>
    <name evidence="3" type="ORF">OVY01_01735</name>
</gene>
<dbReference type="Gene3D" id="2.160.20.10">
    <property type="entry name" value="Single-stranded right-handed beta-helix, Pectin lyase-like"/>
    <property type="match status" value="1"/>
</dbReference>
<keyword evidence="4" id="KW-1185">Reference proteome</keyword>
<dbReference type="Proteomes" id="UP001082899">
    <property type="component" value="Unassembled WGS sequence"/>
</dbReference>
<protein>
    <submittedName>
        <fullName evidence="3">Filamentous hemagglutinin N-terminal domain-containing protein</fullName>
    </submittedName>
</protein>
<comment type="caution">
    <text evidence="3">The sequence shown here is derived from an EMBL/GenBank/DDBJ whole genome shotgun (WGS) entry which is preliminary data.</text>
</comment>
<feature type="region of interest" description="Disordered" evidence="1">
    <location>
        <begin position="479"/>
        <end position="526"/>
    </location>
</feature>
<organism evidence="3 4">
    <name type="scientific">Robbsia betulipollinis</name>
    <dbReference type="NCBI Taxonomy" id="2981849"/>
    <lineage>
        <taxon>Bacteria</taxon>
        <taxon>Pseudomonadati</taxon>
        <taxon>Pseudomonadota</taxon>
        <taxon>Betaproteobacteria</taxon>
        <taxon>Burkholderiales</taxon>
        <taxon>Burkholderiaceae</taxon>
        <taxon>Robbsia</taxon>
    </lineage>
</organism>
<dbReference type="InterPro" id="IPR050909">
    <property type="entry name" value="Bact_Autotransporter_VF"/>
</dbReference>
<name>A0ABT3ZHI3_9BURK</name>
<dbReference type="Pfam" id="PF05860">
    <property type="entry name" value="TPS"/>
    <property type="match status" value="1"/>
</dbReference>
<evidence type="ECO:0000259" key="2">
    <source>
        <dbReference type="SMART" id="SM00912"/>
    </source>
</evidence>
<evidence type="ECO:0000313" key="3">
    <source>
        <dbReference type="EMBL" id="MCY0385984.1"/>
    </source>
</evidence>
<proteinExistence type="predicted"/>
<dbReference type="SMART" id="SM00912">
    <property type="entry name" value="Haemagg_act"/>
    <property type="match status" value="1"/>
</dbReference>
<dbReference type="SUPFAM" id="SSF51126">
    <property type="entry name" value="Pectin lyase-like"/>
    <property type="match status" value="1"/>
</dbReference>